<keyword evidence="2" id="KW-1185">Reference proteome</keyword>
<dbReference type="AlphaFoldDB" id="A0A285UTD0"/>
<protein>
    <submittedName>
        <fullName evidence="1">Uncharacterized protein</fullName>
    </submittedName>
</protein>
<dbReference type="OrthoDB" id="9822119at2"/>
<sequence>MTKYTAYTAYIHQASLVDCLPIASSLFESSDQTFHIVVEVKESENDSKMYKFIVSEREKNIVLEKVQVGDEIIVLEEHFDDHKRNDIILNNESLLKNDAGNVSRVNHYLNSDTSTFDEAMYEHYYNAFEYTYERMTEAVKENVETIYLYLNALANMKNGQSVKTGTETLIRKSIGYALKQDISFEHLMKWFDLNQTENIKTAMNDADSDVREEFFKTLVATKTELNVEESDIFQCFKNLEIPKETVEHAK</sequence>
<reference evidence="2" key="1">
    <citation type="submission" date="2017-08" db="EMBL/GenBank/DDBJ databases">
        <authorList>
            <person name="Varghese N."/>
            <person name="Submissions S."/>
        </authorList>
    </citation>
    <scope>NUCLEOTIDE SEQUENCE [LARGE SCALE GENOMIC DNA]</scope>
    <source>
        <strain evidence="2">DSM 23173</strain>
    </source>
</reference>
<gene>
    <name evidence="1" type="ORF">SAMN05878391_2581</name>
</gene>
<name>A0A285UTD0_9STAP</name>
<accession>A0A285UTD0</accession>
<dbReference type="Proteomes" id="UP000219412">
    <property type="component" value="Unassembled WGS sequence"/>
</dbReference>
<dbReference type="RefSeq" id="WP_097042821.1">
    <property type="nucleotide sequence ID" value="NZ_OBQF01000008.1"/>
</dbReference>
<organism evidence="1 2">
    <name type="scientific">Salinicoccus kekensis</name>
    <dbReference type="NCBI Taxonomy" id="714307"/>
    <lineage>
        <taxon>Bacteria</taxon>
        <taxon>Bacillati</taxon>
        <taxon>Bacillota</taxon>
        <taxon>Bacilli</taxon>
        <taxon>Bacillales</taxon>
        <taxon>Staphylococcaceae</taxon>
        <taxon>Salinicoccus</taxon>
    </lineage>
</organism>
<dbReference type="EMBL" id="OBQF01000008">
    <property type="protein sequence ID" value="SOC45069.1"/>
    <property type="molecule type" value="Genomic_DNA"/>
</dbReference>
<evidence type="ECO:0000313" key="1">
    <source>
        <dbReference type="EMBL" id="SOC45069.1"/>
    </source>
</evidence>
<proteinExistence type="predicted"/>
<evidence type="ECO:0000313" key="2">
    <source>
        <dbReference type="Proteomes" id="UP000219412"/>
    </source>
</evidence>